<dbReference type="SUPFAM" id="SSF49265">
    <property type="entry name" value="Fibronectin type III"/>
    <property type="match status" value="1"/>
</dbReference>
<feature type="compositionally biased region" description="Basic and acidic residues" evidence="1">
    <location>
        <begin position="460"/>
        <end position="472"/>
    </location>
</feature>
<dbReference type="Pfam" id="PF25057">
    <property type="entry name" value="CUT_N"/>
    <property type="match status" value="1"/>
</dbReference>
<accession>A0A1D1V746</accession>
<dbReference type="PANTHER" id="PTHR46560:SF9">
    <property type="entry name" value="ZP DOMAIN-CONTAINING PROTEIN"/>
    <property type="match status" value="1"/>
</dbReference>
<dbReference type="InterPro" id="IPR013783">
    <property type="entry name" value="Ig-like_fold"/>
</dbReference>
<organism evidence="3 4">
    <name type="scientific">Ramazzottius varieornatus</name>
    <name type="common">Water bear</name>
    <name type="synonym">Tardigrade</name>
    <dbReference type="NCBI Taxonomy" id="947166"/>
    <lineage>
        <taxon>Eukaryota</taxon>
        <taxon>Metazoa</taxon>
        <taxon>Ecdysozoa</taxon>
        <taxon>Tardigrada</taxon>
        <taxon>Eutardigrada</taxon>
        <taxon>Parachela</taxon>
        <taxon>Hypsibioidea</taxon>
        <taxon>Ramazzottiidae</taxon>
        <taxon>Ramazzottius</taxon>
    </lineage>
</organism>
<evidence type="ECO:0000313" key="4">
    <source>
        <dbReference type="Proteomes" id="UP000186922"/>
    </source>
</evidence>
<dbReference type="InterPro" id="IPR036116">
    <property type="entry name" value="FN3_sf"/>
</dbReference>
<feature type="domain" description="Cuticlin N-terminal" evidence="2">
    <location>
        <begin position="160"/>
        <end position="255"/>
    </location>
</feature>
<dbReference type="Gene3D" id="2.60.40.10">
    <property type="entry name" value="Immunoglobulins"/>
    <property type="match status" value="1"/>
</dbReference>
<feature type="compositionally biased region" description="Polar residues" evidence="1">
    <location>
        <begin position="434"/>
        <end position="449"/>
    </location>
</feature>
<dbReference type="InterPro" id="IPR056953">
    <property type="entry name" value="CUT_N"/>
</dbReference>
<proteinExistence type="predicted"/>
<dbReference type="AlphaFoldDB" id="A0A1D1V746"/>
<sequence>MRILGLPDCFRLNSRRWSILALQLYGCATVLGVIVPNLRLQSEVRSVSLQWDPDSTNDSSPSFVVTYCEDSPWDDEPRLCKLFQTNETRVRIDELRPSTKYLFQVEKLVEEPNSGREGRILLPADPLVNVPTTFNFRDRQINWDKASASSIETKKYAVRNVDCRKGEAEVTIETGEGFEGVIAVQRASGQSQAHCSVRGQGLAASQPTYVLSINYTTCEVHFRQNGTIMEAIVMIQEHASVVMGTDRSFRISCNYLPATIRLETGMGGGSRVIQMADQDGPSDPLEDDDLSVEGLTGKDTSKVPGQGVPVRRPAVGILQDLTRSIRTTRTPKAVSGSDDPADDRGAILYTAQLRRPRLQTAAPLGDGQFGYEPSNPSTEEPYKDFYAGRQSPVAGGRDAENRKESVESSNKGPESVLDMNLNLDIRPADVQRFSSQLTSSGNDQPQTAVLLNLSPGPSHLSDRETSGTREEVGAVTASTPSSAILTPGSRSHPSNHYLLDANLQNRNVNSNASGAKMAGHCGRSHSITDNRYQCQLQCGSSCDSCTAALAPALPRYLLIRIYTETQIQKACSITGSATFWLDLDYHLIISGQTIPHDSAYSAYC</sequence>
<keyword evidence="4" id="KW-1185">Reference proteome</keyword>
<dbReference type="OrthoDB" id="10069571at2759"/>
<name>A0A1D1V746_RAMVA</name>
<dbReference type="PANTHER" id="PTHR46560">
    <property type="entry name" value="CYPHER, ISOFORM B"/>
    <property type="match status" value="1"/>
</dbReference>
<dbReference type="CDD" id="cd00063">
    <property type="entry name" value="FN3"/>
    <property type="match status" value="1"/>
</dbReference>
<evidence type="ECO:0000256" key="1">
    <source>
        <dbReference type="SAM" id="MobiDB-lite"/>
    </source>
</evidence>
<comment type="caution">
    <text evidence="3">The sequence shown here is derived from an EMBL/GenBank/DDBJ whole genome shotgun (WGS) entry which is preliminary data.</text>
</comment>
<evidence type="ECO:0000259" key="2">
    <source>
        <dbReference type="Pfam" id="PF25057"/>
    </source>
</evidence>
<feature type="region of interest" description="Disordered" evidence="1">
    <location>
        <begin position="434"/>
        <end position="491"/>
    </location>
</feature>
<dbReference type="Proteomes" id="UP000186922">
    <property type="component" value="Unassembled WGS sequence"/>
</dbReference>
<dbReference type="InterPro" id="IPR003961">
    <property type="entry name" value="FN3_dom"/>
</dbReference>
<feature type="region of interest" description="Disordered" evidence="1">
    <location>
        <begin position="276"/>
        <end position="309"/>
    </location>
</feature>
<evidence type="ECO:0000313" key="3">
    <source>
        <dbReference type="EMBL" id="GAU97496.1"/>
    </source>
</evidence>
<protein>
    <recommendedName>
        <fullName evidence="2">Cuticlin N-terminal domain-containing protein</fullName>
    </recommendedName>
</protein>
<gene>
    <name evidence="3" type="primary">RvY_08779</name>
    <name evidence="3" type="synonym">RvY_08779.1</name>
    <name evidence="3" type="ORF">RvY_08779-1</name>
</gene>
<reference evidence="3 4" key="1">
    <citation type="journal article" date="2016" name="Nat. Commun.">
        <title>Extremotolerant tardigrade genome and improved radiotolerance of human cultured cells by tardigrade-unique protein.</title>
        <authorList>
            <person name="Hashimoto T."/>
            <person name="Horikawa D.D."/>
            <person name="Saito Y."/>
            <person name="Kuwahara H."/>
            <person name="Kozuka-Hata H."/>
            <person name="Shin-I T."/>
            <person name="Minakuchi Y."/>
            <person name="Ohishi K."/>
            <person name="Motoyama A."/>
            <person name="Aizu T."/>
            <person name="Enomoto A."/>
            <person name="Kondo K."/>
            <person name="Tanaka S."/>
            <person name="Hara Y."/>
            <person name="Koshikawa S."/>
            <person name="Sagara H."/>
            <person name="Miura T."/>
            <person name="Yokobori S."/>
            <person name="Miyagawa K."/>
            <person name="Suzuki Y."/>
            <person name="Kubo T."/>
            <person name="Oyama M."/>
            <person name="Kohara Y."/>
            <person name="Fujiyama A."/>
            <person name="Arakawa K."/>
            <person name="Katayama T."/>
            <person name="Toyoda A."/>
            <person name="Kunieda T."/>
        </authorList>
    </citation>
    <scope>NUCLEOTIDE SEQUENCE [LARGE SCALE GENOMIC DNA]</scope>
    <source>
        <strain evidence="3 4">YOKOZUNA-1</strain>
    </source>
</reference>
<dbReference type="EMBL" id="BDGG01000004">
    <property type="protein sequence ID" value="GAU97496.1"/>
    <property type="molecule type" value="Genomic_DNA"/>
</dbReference>
<feature type="region of interest" description="Disordered" evidence="1">
    <location>
        <begin position="351"/>
        <end position="417"/>
    </location>
</feature>
<feature type="compositionally biased region" description="Basic and acidic residues" evidence="1">
    <location>
        <begin position="397"/>
        <end position="406"/>
    </location>
</feature>
<feature type="compositionally biased region" description="Polar residues" evidence="1">
    <location>
        <begin position="476"/>
        <end position="491"/>
    </location>
</feature>